<protein>
    <recommendedName>
        <fullName evidence="4">META domain-containing protein</fullName>
    </recommendedName>
</protein>
<evidence type="ECO:0000256" key="1">
    <source>
        <dbReference type="SAM" id="MobiDB-lite"/>
    </source>
</evidence>
<evidence type="ECO:0000313" key="2">
    <source>
        <dbReference type="EMBL" id="RBP72895.1"/>
    </source>
</evidence>
<name>A0A366IMU0_9MICO</name>
<proteinExistence type="predicted"/>
<reference evidence="2 3" key="1">
    <citation type="submission" date="2018-06" db="EMBL/GenBank/DDBJ databases">
        <title>Freshwater and sediment microbial communities from various areas in North America, analyzing microbe dynamics in response to fracking.</title>
        <authorList>
            <person name="Lamendella R."/>
        </authorList>
    </citation>
    <scope>NUCLEOTIDE SEQUENCE [LARGE SCALE GENOMIC DNA]</scope>
    <source>
        <strain evidence="2 3">3b_TX</strain>
    </source>
</reference>
<keyword evidence="3" id="KW-1185">Reference proteome</keyword>
<evidence type="ECO:0000313" key="3">
    <source>
        <dbReference type="Proteomes" id="UP000253509"/>
    </source>
</evidence>
<dbReference type="AlphaFoldDB" id="A0A366IMU0"/>
<dbReference type="EMBL" id="QNSB01000003">
    <property type="protein sequence ID" value="RBP72895.1"/>
    <property type="molecule type" value="Genomic_DNA"/>
</dbReference>
<organism evidence="2 3">
    <name type="scientific">Brevibacterium celere</name>
    <dbReference type="NCBI Taxonomy" id="225845"/>
    <lineage>
        <taxon>Bacteria</taxon>
        <taxon>Bacillati</taxon>
        <taxon>Actinomycetota</taxon>
        <taxon>Actinomycetes</taxon>
        <taxon>Micrococcales</taxon>
        <taxon>Brevibacteriaceae</taxon>
        <taxon>Brevibacterium</taxon>
    </lineage>
</organism>
<dbReference type="RefSeq" id="WP_113903378.1">
    <property type="nucleotide sequence ID" value="NZ_QNSB01000003.1"/>
</dbReference>
<evidence type="ECO:0008006" key="4">
    <source>
        <dbReference type="Google" id="ProtNLM"/>
    </source>
</evidence>
<dbReference type="Proteomes" id="UP000253509">
    <property type="component" value="Unassembled WGS sequence"/>
</dbReference>
<comment type="caution">
    <text evidence="2">The sequence shown here is derived from an EMBL/GenBank/DDBJ whole genome shotgun (WGS) entry which is preliminary data.</text>
</comment>
<feature type="region of interest" description="Disordered" evidence="1">
    <location>
        <begin position="47"/>
        <end position="66"/>
    </location>
</feature>
<accession>A0A366IMU0</accession>
<sequence>MTHPFIGTWRSEANPKAFLRFTEDHQVQGSDGINRLVTTWDEDGTIASAAEGSDTDVSTDKGTGSRATIRPAMTTLMATPNLQAWVTGARSVEVRGDELVVFDIRSHEVGTLRRDDAG</sequence>
<gene>
    <name evidence="2" type="ORF">DFO65_103187</name>
</gene>